<sequence length="18" mass="2104">MTYSVDIRLTMSAPNKNY</sequence>
<name>A0A0A9BQH2_ARUDO</name>
<reference evidence="1" key="1">
    <citation type="submission" date="2014-09" db="EMBL/GenBank/DDBJ databases">
        <authorList>
            <person name="Magalhaes I.L.F."/>
            <person name="Oliveira U."/>
            <person name="Santos F.R."/>
            <person name="Vidigal T.H.D.A."/>
            <person name="Brescovit A.D."/>
            <person name="Santos A.J."/>
        </authorList>
    </citation>
    <scope>NUCLEOTIDE SEQUENCE</scope>
    <source>
        <tissue evidence="1">Shoot tissue taken approximately 20 cm above the soil surface</tissue>
    </source>
</reference>
<dbReference type="EMBL" id="GBRH01233487">
    <property type="protein sequence ID" value="JAD64408.1"/>
    <property type="molecule type" value="Transcribed_RNA"/>
</dbReference>
<accession>A0A0A9BQH2</accession>
<organism evidence="1">
    <name type="scientific">Arundo donax</name>
    <name type="common">Giant reed</name>
    <name type="synonym">Donax arundinaceus</name>
    <dbReference type="NCBI Taxonomy" id="35708"/>
    <lineage>
        <taxon>Eukaryota</taxon>
        <taxon>Viridiplantae</taxon>
        <taxon>Streptophyta</taxon>
        <taxon>Embryophyta</taxon>
        <taxon>Tracheophyta</taxon>
        <taxon>Spermatophyta</taxon>
        <taxon>Magnoliopsida</taxon>
        <taxon>Liliopsida</taxon>
        <taxon>Poales</taxon>
        <taxon>Poaceae</taxon>
        <taxon>PACMAD clade</taxon>
        <taxon>Arundinoideae</taxon>
        <taxon>Arundineae</taxon>
        <taxon>Arundo</taxon>
    </lineage>
</organism>
<reference evidence="1" key="2">
    <citation type="journal article" date="2015" name="Data Brief">
        <title>Shoot transcriptome of the giant reed, Arundo donax.</title>
        <authorList>
            <person name="Barrero R.A."/>
            <person name="Guerrero F.D."/>
            <person name="Moolhuijzen P."/>
            <person name="Goolsby J.A."/>
            <person name="Tidwell J."/>
            <person name="Bellgard S.E."/>
            <person name="Bellgard M.I."/>
        </authorList>
    </citation>
    <scope>NUCLEOTIDE SEQUENCE</scope>
    <source>
        <tissue evidence="1">Shoot tissue taken approximately 20 cm above the soil surface</tissue>
    </source>
</reference>
<proteinExistence type="predicted"/>
<evidence type="ECO:0000313" key="1">
    <source>
        <dbReference type="EMBL" id="JAD64408.1"/>
    </source>
</evidence>
<dbReference type="AlphaFoldDB" id="A0A0A9BQH2"/>
<protein>
    <submittedName>
        <fullName evidence="1">Uncharacterized protein</fullName>
    </submittedName>
</protein>